<protein>
    <submittedName>
        <fullName evidence="1">Uncharacterized protein</fullName>
    </submittedName>
</protein>
<dbReference type="STRING" id="58114.SAMN05216270_11098"/>
<sequence length="55" mass="5879">MDDFTEGAEEIFDDVVDDVSDAIGDIDAGEVWEDVSDGAAEAWDVVSDEAGELLE</sequence>
<evidence type="ECO:0000313" key="1">
    <source>
        <dbReference type="EMBL" id="SDD98574.1"/>
    </source>
</evidence>
<organism evidence="1 2">
    <name type="scientific">Glycomyces harbinensis</name>
    <dbReference type="NCBI Taxonomy" id="58114"/>
    <lineage>
        <taxon>Bacteria</taxon>
        <taxon>Bacillati</taxon>
        <taxon>Actinomycetota</taxon>
        <taxon>Actinomycetes</taxon>
        <taxon>Glycomycetales</taxon>
        <taxon>Glycomycetaceae</taxon>
        <taxon>Glycomyces</taxon>
    </lineage>
</organism>
<proteinExistence type="predicted"/>
<keyword evidence="2" id="KW-1185">Reference proteome</keyword>
<dbReference type="RefSeq" id="WP_177154977.1">
    <property type="nucleotide sequence ID" value="NZ_FNAD01000010.1"/>
</dbReference>
<evidence type="ECO:0000313" key="2">
    <source>
        <dbReference type="Proteomes" id="UP000198949"/>
    </source>
</evidence>
<dbReference type="AlphaFoldDB" id="A0A1G6Z748"/>
<dbReference type="Proteomes" id="UP000198949">
    <property type="component" value="Unassembled WGS sequence"/>
</dbReference>
<name>A0A1G6Z748_9ACTN</name>
<accession>A0A1G6Z748</accession>
<gene>
    <name evidence="1" type="ORF">SAMN05216270_11098</name>
</gene>
<dbReference type="EMBL" id="FNAD01000010">
    <property type="protein sequence ID" value="SDD98574.1"/>
    <property type="molecule type" value="Genomic_DNA"/>
</dbReference>
<reference evidence="2" key="1">
    <citation type="submission" date="2016-10" db="EMBL/GenBank/DDBJ databases">
        <authorList>
            <person name="Varghese N."/>
            <person name="Submissions S."/>
        </authorList>
    </citation>
    <scope>NUCLEOTIDE SEQUENCE [LARGE SCALE GENOMIC DNA]</scope>
    <source>
        <strain evidence="2">CGMCC 4.3516</strain>
    </source>
</reference>